<gene>
    <name evidence="1" type="ORF">FOXG_18107</name>
</gene>
<protein>
    <submittedName>
        <fullName evidence="1">Uncharacterized protein</fullName>
    </submittedName>
</protein>
<name>A0A0J9UA26_FUSO4</name>
<sequence>MQFPQILNKPLHTGEEAGSACSAVFEGAEAKGLSQRPCDIDTITSLAGLYMPRYE</sequence>
<dbReference type="VEuPathDB" id="FungiDB:FOXG_18107"/>
<reference evidence="1" key="2">
    <citation type="journal article" date="2010" name="Nature">
        <title>Comparative genomics reveals mobile pathogenicity chromosomes in Fusarium.</title>
        <authorList>
            <person name="Ma L.J."/>
            <person name="van der Does H.C."/>
            <person name="Borkovich K.A."/>
            <person name="Coleman J.J."/>
            <person name="Daboussi M.J."/>
            <person name="Di Pietro A."/>
            <person name="Dufresne M."/>
            <person name="Freitag M."/>
            <person name="Grabherr M."/>
            <person name="Henrissat B."/>
            <person name="Houterman P.M."/>
            <person name="Kang S."/>
            <person name="Shim W.B."/>
            <person name="Woloshuk C."/>
            <person name="Xie X."/>
            <person name="Xu J.R."/>
            <person name="Antoniw J."/>
            <person name="Baker S.E."/>
            <person name="Bluhm B.H."/>
            <person name="Breakspear A."/>
            <person name="Brown D.W."/>
            <person name="Butchko R.A."/>
            <person name="Chapman S."/>
            <person name="Coulson R."/>
            <person name="Coutinho P.M."/>
            <person name="Danchin E.G."/>
            <person name="Diener A."/>
            <person name="Gale L.R."/>
            <person name="Gardiner D.M."/>
            <person name="Goff S."/>
            <person name="Hammond-Kosack K.E."/>
            <person name="Hilburn K."/>
            <person name="Hua-Van A."/>
            <person name="Jonkers W."/>
            <person name="Kazan K."/>
            <person name="Kodira C.D."/>
            <person name="Koehrsen M."/>
            <person name="Kumar L."/>
            <person name="Lee Y.H."/>
            <person name="Li L."/>
            <person name="Manners J.M."/>
            <person name="Miranda-Saavedra D."/>
            <person name="Mukherjee M."/>
            <person name="Park G."/>
            <person name="Park J."/>
            <person name="Park S.Y."/>
            <person name="Proctor R.H."/>
            <person name="Regev A."/>
            <person name="Ruiz-Roldan M.C."/>
            <person name="Sain D."/>
            <person name="Sakthikumar S."/>
            <person name="Sykes S."/>
            <person name="Schwartz D.C."/>
            <person name="Turgeon B.G."/>
            <person name="Wapinski I."/>
            <person name="Yoder O."/>
            <person name="Young S."/>
            <person name="Zeng Q."/>
            <person name="Zhou S."/>
            <person name="Galagan J."/>
            <person name="Cuomo C.A."/>
            <person name="Kistler H.C."/>
            <person name="Rep M."/>
        </authorList>
    </citation>
    <scope>NUCLEOTIDE SEQUENCE [LARGE SCALE GENOMIC DNA]</scope>
    <source>
        <strain evidence="1">4287</strain>
    </source>
</reference>
<evidence type="ECO:0000313" key="2">
    <source>
        <dbReference type="Proteomes" id="UP000009097"/>
    </source>
</evidence>
<dbReference type="GeneID" id="28958813"/>
<reference evidence="1" key="1">
    <citation type="submission" date="2007-04" db="EMBL/GenBank/DDBJ databases">
        <authorList>
            <consortium name="The Broad Institute Genome Sequencing Platform"/>
            <person name="Birren B."/>
            <person name="Lander E."/>
            <person name="Galagan J."/>
            <person name="Nusbaum C."/>
            <person name="Devon K."/>
            <person name="Ma L.-J."/>
            <person name="Jaffe D."/>
            <person name="Butler J."/>
            <person name="Alvarez P."/>
            <person name="Gnerre S."/>
            <person name="Grabherr M."/>
            <person name="Kleber M."/>
            <person name="Mauceli E."/>
            <person name="Brockman W."/>
            <person name="MacCallum I.A."/>
            <person name="Young S."/>
            <person name="LaButti K."/>
            <person name="DeCaprio D."/>
            <person name="Crawford M."/>
            <person name="Koehrsen M."/>
            <person name="Engels R."/>
            <person name="Montgomery P."/>
            <person name="Pearson M."/>
            <person name="Howarth C."/>
            <person name="Larson L."/>
            <person name="White J."/>
            <person name="O'Leary S."/>
            <person name="Kodira C."/>
            <person name="Zeng Q."/>
            <person name="Yandava C."/>
            <person name="Alvarado L."/>
            <person name="Kistler C."/>
            <person name="Shim W.-B."/>
            <person name="Kang S."/>
            <person name="Woloshuk C."/>
        </authorList>
    </citation>
    <scope>NUCLEOTIDE SEQUENCE</scope>
    <source>
        <strain evidence="1">4287</strain>
    </source>
</reference>
<proteinExistence type="predicted"/>
<organism evidence="1 2">
    <name type="scientific">Fusarium oxysporum f. sp. lycopersici (strain 4287 / CBS 123668 / FGSC 9935 / NRRL 34936)</name>
    <name type="common">Fusarium vascular wilt of tomato</name>
    <dbReference type="NCBI Taxonomy" id="426428"/>
    <lineage>
        <taxon>Eukaryota</taxon>
        <taxon>Fungi</taxon>
        <taxon>Dikarya</taxon>
        <taxon>Ascomycota</taxon>
        <taxon>Pezizomycotina</taxon>
        <taxon>Sordariomycetes</taxon>
        <taxon>Hypocreomycetidae</taxon>
        <taxon>Hypocreales</taxon>
        <taxon>Nectriaceae</taxon>
        <taxon>Fusarium</taxon>
        <taxon>Fusarium oxysporum species complex</taxon>
    </lineage>
</organism>
<evidence type="ECO:0000313" key="1">
    <source>
        <dbReference type="EMBL" id="KNA96128.1"/>
    </source>
</evidence>
<dbReference type="EMBL" id="DS231697">
    <property type="protein sequence ID" value="KNA96128.1"/>
    <property type="molecule type" value="Genomic_DNA"/>
</dbReference>
<dbReference type="KEGG" id="fox:FOXG_18107"/>
<dbReference type="Proteomes" id="UP000009097">
    <property type="component" value="Unassembled WGS sequence"/>
</dbReference>
<dbReference type="AlphaFoldDB" id="A0A0J9UA26"/>
<dbReference type="RefSeq" id="XP_018234174.1">
    <property type="nucleotide sequence ID" value="XM_018398156.1"/>
</dbReference>
<accession>A0A0J9UA26</accession>